<gene>
    <name evidence="1" type="ORF">U0070_014012</name>
</gene>
<keyword evidence="2" id="KW-1185">Reference proteome</keyword>
<name>A0AAW0H4N1_MYOGA</name>
<reference evidence="1 2" key="1">
    <citation type="journal article" date="2023" name="bioRxiv">
        <title>Conserved and derived expression patterns and positive selection on dental genes reveal complex evolutionary context of ever-growing rodent molars.</title>
        <authorList>
            <person name="Calamari Z.T."/>
            <person name="Song A."/>
            <person name="Cohen E."/>
            <person name="Akter M."/>
            <person name="Roy R.D."/>
            <person name="Hallikas O."/>
            <person name="Christensen M.M."/>
            <person name="Li P."/>
            <person name="Marangoni P."/>
            <person name="Jernvall J."/>
            <person name="Klein O.D."/>
        </authorList>
    </citation>
    <scope>NUCLEOTIDE SEQUENCE [LARGE SCALE GENOMIC DNA]</scope>
    <source>
        <strain evidence="1">V071</strain>
    </source>
</reference>
<dbReference type="EMBL" id="JBBHLL010000841">
    <property type="protein sequence ID" value="KAK7797395.1"/>
    <property type="molecule type" value="Genomic_DNA"/>
</dbReference>
<feature type="non-terminal residue" evidence="1">
    <location>
        <position position="204"/>
    </location>
</feature>
<sequence>VYFSNHKGLKNNSSPNDGHAQVALQARNLVHLGSLAMTTKMVMTDQMTLDVLHQVTKFGTVLKTIVFTRNNCFQVLLRYALHMGIQEGEYASVEGRQQPGPAAMSFLQQAQAVSRGPGRPELHRGLTASSPLHCFRKLASKYFKNFLLLSPVSLQHPFLTEGPQDGLIQMDLLEGAVQAPTKPHTHNLGKHHYLQVLQVYHLVA</sequence>
<organism evidence="1 2">
    <name type="scientific">Myodes glareolus</name>
    <name type="common">Bank vole</name>
    <name type="synonym">Clethrionomys glareolus</name>
    <dbReference type="NCBI Taxonomy" id="447135"/>
    <lineage>
        <taxon>Eukaryota</taxon>
        <taxon>Metazoa</taxon>
        <taxon>Chordata</taxon>
        <taxon>Craniata</taxon>
        <taxon>Vertebrata</taxon>
        <taxon>Euteleostomi</taxon>
        <taxon>Mammalia</taxon>
        <taxon>Eutheria</taxon>
        <taxon>Euarchontoglires</taxon>
        <taxon>Glires</taxon>
        <taxon>Rodentia</taxon>
        <taxon>Myomorpha</taxon>
        <taxon>Muroidea</taxon>
        <taxon>Cricetidae</taxon>
        <taxon>Arvicolinae</taxon>
        <taxon>Myodes</taxon>
    </lineage>
</organism>
<feature type="non-terminal residue" evidence="1">
    <location>
        <position position="1"/>
    </location>
</feature>
<dbReference type="AlphaFoldDB" id="A0AAW0H4N1"/>
<evidence type="ECO:0000313" key="1">
    <source>
        <dbReference type="EMBL" id="KAK7797395.1"/>
    </source>
</evidence>
<protein>
    <submittedName>
        <fullName evidence="1">Uncharacterized protein</fullName>
    </submittedName>
</protein>
<evidence type="ECO:0000313" key="2">
    <source>
        <dbReference type="Proteomes" id="UP001488838"/>
    </source>
</evidence>
<dbReference type="Proteomes" id="UP001488838">
    <property type="component" value="Unassembled WGS sequence"/>
</dbReference>
<proteinExistence type="predicted"/>
<comment type="caution">
    <text evidence="1">The sequence shown here is derived from an EMBL/GenBank/DDBJ whole genome shotgun (WGS) entry which is preliminary data.</text>
</comment>
<accession>A0AAW0H4N1</accession>